<organism evidence="2 3">
    <name type="scientific">Lingula anatina</name>
    <name type="common">Brachiopod</name>
    <name type="synonym">Lingula unguis</name>
    <dbReference type="NCBI Taxonomy" id="7574"/>
    <lineage>
        <taxon>Eukaryota</taxon>
        <taxon>Metazoa</taxon>
        <taxon>Spiralia</taxon>
        <taxon>Lophotrochozoa</taxon>
        <taxon>Brachiopoda</taxon>
        <taxon>Linguliformea</taxon>
        <taxon>Lingulata</taxon>
        <taxon>Lingulida</taxon>
        <taxon>Linguloidea</taxon>
        <taxon>Lingulidae</taxon>
        <taxon>Lingula</taxon>
    </lineage>
</organism>
<dbReference type="Pfam" id="PF00094">
    <property type="entry name" value="VWD"/>
    <property type="match status" value="1"/>
</dbReference>
<name>A0A1S3K413_LINAN</name>
<dbReference type="RefSeq" id="XP_013417373.1">
    <property type="nucleotide sequence ID" value="XM_013561919.1"/>
</dbReference>
<gene>
    <name evidence="3" type="primary">LOC106178649</name>
</gene>
<accession>A0A1S3K413</accession>
<evidence type="ECO:0000313" key="3">
    <source>
        <dbReference type="RefSeq" id="XP_013417373.1"/>
    </source>
</evidence>
<dbReference type="OrthoDB" id="6236007at2759"/>
<dbReference type="AlphaFoldDB" id="A0A1S3K413"/>
<sequence length="132" mass="13799">MIQQVLISLRNMTVEVTTDGIVKVNNVVVTATIHPQNIGSGVILSLDSSGFPRTVVDVPGVVKVELTTPVGRLRRKGHMAIISVPDAYAGLLNALCGNFNGDSADDNNPCSGGPPADCFVNDGSCTTTETYP</sequence>
<evidence type="ECO:0000313" key="2">
    <source>
        <dbReference type="Proteomes" id="UP000085678"/>
    </source>
</evidence>
<dbReference type="InParanoid" id="A0A1S3K413"/>
<dbReference type="PROSITE" id="PS51233">
    <property type="entry name" value="VWFD"/>
    <property type="match status" value="1"/>
</dbReference>
<feature type="domain" description="VWFD" evidence="1">
    <location>
        <begin position="1"/>
        <end position="126"/>
    </location>
</feature>
<dbReference type="Proteomes" id="UP000085678">
    <property type="component" value="Unplaced"/>
</dbReference>
<evidence type="ECO:0000259" key="1">
    <source>
        <dbReference type="PROSITE" id="PS51233"/>
    </source>
</evidence>
<keyword evidence="2" id="KW-1185">Reference proteome</keyword>
<dbReference type="KEGG" id="lak:106178649"/>
<dbReference type="GeneID" id="106178649"/>
<proteinExistence type="predicted"/>
<protein>
    <submittedName>
        <fullName evidence="3">Uncharacterized protein LOC106178649</fullName>
    </submittedName>
</protein>
<dbReference type="InterPro" id="IPR001846">
    <property type="entry name" value="VWF_type-D"/>
</dbReference>
<reference evidence="3" key="1">
    <citation type="submission" date="2025-08" db="UniProtKB">
        <authorList>
            <consortium name="RefSeq"/>
        </authorList>
    </citation>
    <scope>IDENTIFICATION</scope>
    <source>
        <tissue evidence="3">Gonads</tissue>
    </source>
</reference>